<evidence type="ECO:0000313" key="2">
    <source>
        <dbReference type="EMBL" id="TQL34185.1"/>
    </source>
</evidence>
<evidence type="ECO:0000256" key="1">
    <source>
        <dbReference type="SAM" id="SignalP"/>
    </source>
</evidence>
<reference evidence="2 3" key="1">
    <citation type="submission" date="2019-06" db="EMBL/GenBank/DDBJ databases">
        <title>Sequencing the genomes of 1000 actinobacteria strains.</title>
        <authorList>
            <person name="Klenk H.-P."/>
        </authorList>
    </citation>
    <scope>NUCLEOTIDE SEQUENCE [LARGE SCALE GENOMIC DNA]</scope>
    <source>
        <strain evidence="2 3">DSM 24617</strain>
    </source>
</reference>
<name>A0A542XED8_9MICO</name>
<feature type="chain" id="PRO_5022010029" description="Sporulation and spore germination protein" evidence="1">
    <location>
        <begin position="21"/>
        <end position="152"/>
    </location>
</feature>
<keyword evidence="1" id="KW-0732">Signal</keyword>
<gene>
    <name evidence="2" type="ORF">FB554_2345</name>
</gene>
<organism evidence="2 3">
    <name type="scientific">Barrientosiimonas humi</name>
    <dbReference type="NCBI Taxonomy" id="999931"/>
    <lineage>
        <taxon>Bacteria</taxon>
        <taxon>Bacillati</taxon>
        <taxon>Actinomycetota</taxon>
        <taxon>Actinomycetes</taxon>
        <taxon>Micrococcales</taxon>
        <taxon>Dermacoccaceae</taxon>
        <taxon>Barrientosiimonas</taxon>
    </lineage>
</organism>
<dbReference type="PROSITE" id="PS51257">
    <property type="entry name" value="PROKAR_LIPOPROTEIN"/>
    <property type="match status" value="1"/>
</dbReference>
<dbReference type="Proteomes" id="UP000318336">
    <property type="component" value="Unassembled WGS sequence"/>
</dbReference>
<evidence type="ECO:0000313" key="3">
    <source>
        <dbReference type="Proteomes" id="UP000318336"/>
    </source>
</evidence>
<feature type="signal peptide" evidence="1">
    <location>
        <begin position="1"/>
        <end position="20"/>
    </location>
</feature>
<protein>
    <recommendedName>
        <fullName evidence="4">Sporulation and spore germination protein</fullName>
    </recommendedName>
</protein>
<sequence length="152" mass="15885">MKVRGAPLATGMLLALTATGCSLRPPDSPMSLPPPGTTTRPAQSVTAKYVRGAERVLLLEVPVSNCAGTTEIGEVRATETSERVVVTVDVVDRNTVTYLEACTASLDTVGIEVRLAGPLGSRVLTVNGRQLSAQAIDDPLPFSPATTVTARR</sequence>
<dbReference type="AlphaFoldDB" id="A0A542XED8"/>
<keyword evidence="3" id="KW-1185">Reference proteome</keyword>
<proteinExistence type="predicted"/>
<accession>A0A542XED8</accession>
<evidence type="ECO:0008006" key="4">
    <source>
        <dbReference type="Google" id="ProtNLM"/>
    </source>
</evidence>
<dbReference type="EMBL" id="VFOK01000001">
    <property type="protein sequence ID" value="TQL34185.1"/>
    <property type="molecule type" value="Genomic_DNA"/>
</dbReference>
<comment type="caution">
    <text evidence="2">The sequence shown here is derived from an EMBL/GenBank/DDBJ whole genome shotgun (WGS) entry which is preliminary data.</text>
</comment>